<feature type="transmembrane region" description="Helical" evidence="6">
    <location>
        <begin position="73"/>
        <end position="91"/>
    </location>
</feature>
<protein>
    <recommendedName>
        <fullName evidence="7">O-antigen ligase-related domain-containing protein</fullName>
    </recommendedName>
</protein>
<evidence type="ECO:0000313" key="8">
    <source>
        <dbReference type="EMBL" id="PIS15352.1"/>
    </source>
</evidence>
<evidence type="ECO:0000256" key="5">
    <source>
        <dbReference type="PROSITE-ProRule" id="PRU00339"/>
    </source>
</evidence>
<proteinExistence type="predicted"/>
<dbReference type="PROSITE" id="PS50005">
    <property type="entry name" value="TPR"/>
    <property type="match status" value="2"/>
</dbReference>
<dbReference type="InterPro" id="IPR007016">
    <property type="entry name" value="O-antigen_ligase-rel_domated"/>
</dbReference>
<name>A0A2H0WRQ1_9BACT</name>
<keyword evidence="2 6" id="KW-0812">Transmembrane</keyword>
<dbReference type="GO" id="GO:0016020">
    <property type="term" value="C:membrane"/>
    <property type="evidence" value="ECO:0007669"/>
    <property type="project" value="UniProtKB-SubCell"/>
</dbReference>
<feature type="transmembrane region" description="Helical" evidence="6">
    <location>
        <begin position="180"/>
        <end position="197"/>
    </location>
</feature>
<accession>A0A2H0WRQ1</accession>
<feature type="transmembrane region" description="Helical" evidence="6">
    <location>
        <begin position="256"/>
        <end position="274"/>
    </location>
</feature>
<keyword evidence="4 6" id="KW-0472">Membrane</keyword>
<evidence type="ECO:0000256" key="6">
    <source>
        <dbReference type="SAM" id="Phobius"/>
    </source>
</evidence>
<keyword evidence="5" id="KW-0802">TPR repeat</keyword>
<feature type="transmembrane region" description="Helical" evidence="6">
    <location>
        <begin position="209"/>
        <end position="225"/>
    </location>
</feature>
<feature type="transmembrane region" description="Helical" evidence="6">
    <location>
        <begin position="132"/>
        <end position="153"/>
    </location>
</feature>
<evidence type="ECO:0000313" key="9">
    <source>
        <dbReference type="Proteomes" id="UP000231282"/>
    </source>
</evidence>
<dbReference type="Pfam" id="PF04932">
    <property type="entry name" value="Wzy_C"/>
    <property type="match status" value="1"/>
</dbReference>
<keyword evidence="3 6" id="KW-1133">Transmembrane helix</keyword>
<evidence type="ECO:0000256" key="2">
    <source>
        <dbReference type="ARBA" id="ARBA00022692"/>
    </source>
</evidence>
<sequence length="696" mass="80683">MPKKIGSLAQKIIESSFYLLFFLTPLFLTTVNYELFEFNKMLLAYGLATIILSAWIVKIILQKKIIFQKTPLFWPLLLFLGSQIAATIYSIDLHTSIFGYYTRLNGGLLSIITYLILYFAFTSNINQAHPKFIHRCLTALTAAAFLVCSYGILEHFGIDDQYWVQDVKTRVFSTLGQPNWLAAWIDCLIFLPIVGFLNSLAKNSKKISIIYYLLSIILYTCLLFTGSRSGFLALIITYPFFWLITFILLKNRKQLLKPFLITTISFSLLTFFFTPPIKSISLFNLSQLTQFDSPNINLEKPAIYPKISTSEDIRKVVWKGAIALGKKYPILGTGVETFAYSYYWTRPQEHNLLSEWDFLYNKAHNEYLNYFATTGILGLGSYLFLIVFFIFWNIKILKSRLPSIHYTLYSILIHIALFSGWLTILITNFFGFSVVAVNLLFFLIPAIIYTITNHKQPTINNTKFPEKLSTRQTVGLILVFPFILYTLYFILSYWSADYHFNKAEKFQKQSQYSLAYQEYQQAMQKNPQEPLYKNNAATNLAYLSLLATQQEEASSAAQFALQSEELAQKALLENPYHLDFYRQYAQTLYALSPIDSHQYFEKIKTALYAAQKLAPTDPKITYNLGVIEYKLDNQEQATNWLEKTIAMKPDYEIARLWLAKFYQAKEQNQKAQEQLEYLLKYINPDNQEAKEMLNIN</sequence>
<evidence type="ECO:0000256" key="3">
    <source>
        <dbReference type="ARBA" id="ARBA00022989"/>
    </source>
</evidence>
<comment type="subcellular location">
    <subcellularLocation>
        <location evidence="1">Membrane</location>
        <topology evidence="1">Multi-pass membrane protein</topology>
    </subcellularLocation>
</comment>
<dbReference type="PANTHER" id="PTHR37422:SF13">
    <property type="entry name" value="LIPOPOLYSACCHARIDE BIOSYNTHESIS PROTEIN PA4999-RELATED"/>
    <property type="match status" value="1"/>
</dbReference>
<comment type="caution">
    <text evidence="8">The sequence shown here is derived from an EMBL/GenBank/DDBJ whole genome shotgun (WGS) entry which is preliminary data.</text>
</comment>
<gene>
    <name evidence="8" type="ORF">COT63_00485</name>
</gene>
<dbReference type="InterPro" id="IPR019734">
    <property type="entry name" value="TPR_rpt"/>
</dbReference>
<evidence type="ECO:0000259" key="7">
    <source>
        <dbReference type="Pfam" id="PF04932"/>
    </source>
</evidence>
<feature type="transmembrane region" description="Helical" evidence="6">
    <location>
        <begin position="406"/>
        <end position="424"/>
    </location>
</feature>
<dbReference type="SMART" id="SM00028">
    <property type="entry name" value="TPR"/>
    <property type="match status" value="2"/>
</dbReference>
<dbReference type="InterPro" id="IPR051533">
    <property type="entry name" value="WaaL-like"/>
</dbReference>
<feature type="domain" description="O-antigen ligase-related" evidence="7">
    <location>
        <begin position="214"/>
        <end position="382"/>
    </location>
</feature>
<dbReference type="Gene3D" id="1.25.40.10">
    <property type="entry name" value="Tetratricopeptide repeat domain"/>
    <property type="match status" value="1"/>
</dbReference>
<dbReference type="Proteomes" id="UP000231282">
    <property type="component" value="Unassembled WGS sequence"/>
</dbReference>
<feature type="transmembrane region" description="Helical" evidence="6">
    <location>
        <begin position="473"/>
        <end position="494"/>
    </location>
</feature>
<feature type="repeat" description="TPR" evidence="5">
    <location>
        <begin position="496"/>
        <end position="529"/>
    </location>
</feature>
<feature type="repeat" description="TPR" evidence="5">
    <location>
        <begin position="618"/>
        <end position="651"/>
    </location>
</feature>
<dbReference type="InterPro" id="IPR011990">
    <property type="entry name" value="TPR-like_helical_dom_sf"/>
</dbReference>
<dbReference type="SUPFAM" id="SSF48452">
    <property type="entry name" value="TPR-like"/>
    <property type="match status" value="1"/>
</dbReference>
<dbReference type="EMBL" id="PEZH01000009">
    <property type="protein sequence ID" value="PIS15352.1"/>
    <property type="molecule type" value="Genomic_DNA"/>
</dbReference>
<dbReference type="PANTHER" id="PTHR37422">
    <property type="entry name" value="TEICHURONIC ACID BIOSYNTHESIS PROTEIN TUAE"/>
    <property type="match status" value="1"/>
</dbReference>
<reference evidence="9" key="1">
    <citation type="submission" date="2017-09" db="EMBL/GenBank/DDBJ databases">
        <title>Depth-based differentiation of microbial function through sediment-hosted aquifers and enrichment of novel symbionts in the deep terrestrial subsurface.</title>
        <authorList>
            <person name="Probst A.J."/>
            <person name="Ladd B."/>
            <person name="Jarett J.K."/>
            <person name="Geller-Mcgrath D.E."/>
            <person name="Sieber C.M.K."/>
            <person name="Emerson J.B."/>
            <person name="Anantharaman K."/>
            <person name="Thomas B.C."/>
            <person name="Malmstrom R."/>
            <person name="Stieglmeier M."/>
            <person name="Klingl A."/>
            <person name="Woyke T."/>
            <person name="Ryan C.M."/>
            <person name="Banfield J.F."/>
        </authorList>
    </citation>
    <scope>NUCLEOTIDE SEQUENCE [LARGE SCALE GENOMIC DNA]</scope>
</reference>
<feature type="transmembrane region" description="Helical" evidence="6">
    <location>
        <begin position="231"/>
        <end position="249"/>
    </location>
</feature>
<evidence type="ECO:0000256" key="4">
    <source>
        <dbReference type="ARBA" id="ARBA00023136"/>
    </source>
</evidence>
<evidence type="ECO:0000256" key="1">
    <source>
        <dbReference type="ARBA" id="ARBA00004141"/>
    </source>
</evidence>
<feature type="transmembrane region" description="Helical" evidence="6">
    <location>
        <begin position="42"/>
        <end position="61"/>
    </location>
</feature>
<organism evidence="8 9">
    <name type="scientific">Candidatus Shapirobacteria bacterium CG09_land_8_20_14_0_10_38_17</name>
    <dbReference type="NCBI Taxonomy" id="1974884"/>
    <lineage>
        <taxon>Bacteria</taxon>
        <taxon>Candidatus Shapironibacteriota</taxon>
    </lineage>
</organism>
<feature type="transmembrane region" description="Helical" evidence="6">
    <location>
        <begin position="12"/>
        <end position="30"/>
    </location>
</feature>
<feature type="transmembrane region" description="Helical" evidence="6">
    <location>
        <begin position="430"/>
        <end position="452"/>
    </location>
</feature>
<dbReference type="AlphaFoldDB" id="A0A2H0WRQ1"/>
<feature type="transmembrane region" description="Helical" evidence="6">
    <location>
        <begin position="367"/>
        <end position="394"/>
    </location>
</feature>
<feature type="transmembrane region" description="Helical" evidence="6">
    <location>
        <begin position="97"/>
        <end position="120"/>
    </location>
</feature>